<dbReference type="EMBL" id="JH669674">
    <property type="protein sequence ID" value="KAG6465708.1"/>
    <property type="molecule type" value="Genomic_DNA"/>
</dbReference>
<organism evidence="1 2">
    <name type="scientific">Manduca sexta</name>
    <name type="common">Tobacco hawkmoth</name>
    <name type="synonym">Tobacco hornworm</name>
    <dbReference type="NCBI Taxonomy" id="7130"/>
    <lineage>
        <taxon>Eukaryota</taxon>
        <taxon>Metazoa</taxon>
        <taxon>Ecdysozoa</taxon>
        <taxon>Arthropoda</taxon>
        <taxon>Hexapoda</taxon>
        <taxon>Insecta</taxon>
        <taxon>Pterygota</taxon>
        <taxon>Neoptera</taxon>
        <taxon>Endopterygota</taxon>
        <taxon>Lepidoptera</taxon>
        <taxon>Glossata</taxon>
        <taxon>Ditrysia</taxon>
        <taxon>Bombycoidea</taxon>
        <taxon>Sphingidae</taxon>
        <taxon>Sphinginae</taxon>
        <taxon>Sphingini</taxon>
        <taxon>Manduca</taxon>
    </lineage>
</organism>
<evidence type="ECO:0000313" key="2">
    <source>
        <dbReference type="Proteomes" id="UP000791440"/>
    </source>
</evidence>
<dbReference type="AlphaFoldDB" id="A0A922D5A3"/>
<reference evidence="1" key="1">
    <citation type="journal article" date="2016" name="Insect Biochem. Mol. Biol.">
        <title>Multifaceted biological insights from a draft genome sequence of the tobacco hornworm moth, Manduca sexta.</title>
        <authorList>
            <person name="Kanost M.R."/>
            <person name="Arrese E.L."/>
            <person name="Cao X."/>
            <person name="Chen Y.R."/>
            <person name="Chellapilla S."/>
            <person name="Goldsmith M.R."/>
            <person name="Grosse-Wilde E."/>
            <person name="Heckel D.G."/>
            <person name="Herndon N."/>
            <person name="Jiang H."/>
            <person name="Papanicolaou A."/>
            <person name="Qu J."/>
            <person name="Soulages J.L."/>
            <person name="Vogel H."/>
            <person name="Walters J."/>
            <person name="Waterhouse R.M."/>
            <person name="Ahn S.J."/>
            <person name="Almeida F.C."/>
            <person name="An C."/>
            <person name="Aqrawi P."/>
            <person name="Bretschneider A."/>
            <person name="Bryant W.B."/>
            <person name="Bucks S."/>
            <person name="Chao H."/>
            <person name="Chevignon G."/>
            <person name="Christen J.M."/>
            <person name="Clarke D.F."/>
            <person name="Dittmer N.T."/>
            <person name="Ferguson L.C.F."/>
            <person name="Garavelou S."/>
            <person name="Gordon K.H.J."/>
            <person name="Gunaratna R.T."/>
            <person name="Han Y."/>
            <person name="Hauser F."/>
            <person name="He Y."/>
            <person name="Heidel-Fischer H."/>
            <person name="Hirsh A."/>
            <person name="Hu Y."/>
            <person name="Jiang H."/>
            <person name="Kalra D."/>
            <person name="Klinner C."/>
            <person name="Konig C."/>
            <person name="Kovar C."/>
            <person name="Kroll A.R."/>
            <person name="Kuwar S.S."/>
            <person name="Lee S.L."/>
            <person name="Lehman R."/>
            <person name="Li K."/>
            <person name="Li Z."/>
            <person name="Liang H."/>
            <person name="Lovelace S."/>
            <person name="Lu Z."/>
            <person name="Mansfield J.H."/>
            <person name="McCulloch K.J."/>
            <person name="Mathew T."/>
            <person name="Morton B."/>
            <person name="Muzny D.M."/>
            <person name="Neunemann D."/>
            <person name="Ongeri F."/>
            <person name="Pauchet Y."/>
            <person name="Pu L.L."/>
            <person name="Pyrousis I."/>
            <person name="Rao X.J."/>
            <person name="Redding A."/>
            <person name="Roesel C."/>
            <person name="Sanchez-Gracia A."/>
            <person name="Schaack S."/>
            <person name="Shukla A."/>
            <person name="Tetreau G."/>
            <person name="Wang Y."/>
            <person name="Xiong G.H."/>
            <person name="Traut W."/>
            <person name="Walsh T.K."/>
            <person name="Worley K.C."/>
            <person name="Wu D."/>
            <person name="Wu W."/>
            <person name="Wu Y.Q."/>
            <person name="Zhang X."/>
            <person name="Zou Z."/>
            <person name="Zucker H."/>
            <person name="Briscoe A.D."/>
            <person name="Burmester T."/>
            <person name="Clem R.J."/>
            <person name="Feyereisen R."/>
            <person name="Grimmelikhuijzen C.J.P."/>
            <person name="Hamodrakas S.J."/>
            <person name="Hansson B.S."/>
            <person name="Huguet E."/>
            <person name="Jermiin L.S."/>
            <person name="Lan Q."/>
            <person name="Lehman H.K."/>
            <person name="Lorenzen M."/>
            <person name="Merzendorfer H."/>
            <person name="Michalopoulos I."/>
            <person name="Morton D.B."/>
            <person name="Muthukrishnan S."/>
            <person name="Oakeshott J.G."/>
            <person name="Palmer W."/>
            <person name="Park Y."/>
            <person name="Passarelli A.L."/>
            <person name="Rozas J."/>
            <person name="Schwartz L.M."/>
            <person name="Smith W."/>
            <person name="Southgate A."/>
            <person name="Vilcinskas A."/>
            <person name="Vogt R."/>
            <person name="Wang P."/>
            <person name="Werren J."/>
            <person name="Yu X.Q."/>
            <person name="Zhou J.J."/>
            <person name="Brown S.J."/>
            <person name="Scherer S.E."/>
            <person name="Richards S."/>
            <person name="Blissard G.W."/>
        </authorList>
    </citation>
    <scope>NUCLEOTIDE SEQUENCE</scope>
</reference>
<sequence>MPKDIIPEEPRSTLHACLPYSQPRTTLSPTMPYPTIITETSMSPPLRYPVDPVYIRPLEPIYQIRVPTDEMSYMEYTQMYEHAYRSYYSNINYPVPRPSISEKMYTYEDQPKVADVPMPSIEESPERLNCVEEMPLNLICTKRIECKPIEELIRRTDLPLDLSTKS</sequence>
<dbReference type="Proteomes" id="UP000791440">
    <property type="component" value="Unassembled WGS sequence"/>
</dbReference>
<proteinExistence type="predicted"/>
<reference evidence="1" key="2">
    <citation type="submission" date="2020-12" db="EMBL/GenBank/DDBJ databases">
        <authorList>
            <person name="Kanost M."/>
        </authorList>
    </citation>
    <scope>NUCLEOTIDE SEQUENCE</scope>
</reference>
<name>A0A922D5A3_MANSE</name>
<comment type="caution">
    <text evidence="1">The sequence shown here is derived from an EMBL/GenBank/DDBJ whole genome shotgun (WGS) entry which is preliminary data.</text>
</comment>
<gene>
    <name evidence="1" type="ORF">O3G_MSEX015335</name>
</gene>
<evidence type="ECO:0000313" key="1">
    <source>
        <dbReference type="EMBL" id="KAG6465708.1"/>
    </source>
</evidence>
<keyword evidence="2" id="KW-1185">Reference proteome</keyword>
<accession>A0A922D5A3</accession>
<protein>
    <submittedName>
        <fullName evidence="1">Uncharacterized protein</fullName>
    </submittedName>
</protein>